<gene>
    <name evidence="2" type="ORF">SAMN04487824_10377</name>
</gene>
<protein>
    <submittedName>
        <fullName evidence="2">MOSC domain-containing protein</fullName>
    </submittedName>
</protein>
<dbReference type="Proteomes" id="UP000198528">
    <property type="component" value="Unassembled WGS sequence"/>
</dbReference>
<dbReference type="RefSeq" id="WP_143013187.1">
    <property type="nucleotide sequence ID" value="NZ_FMZL01000003.1"/>
</dbReference>
<dbReference type="GO" id="GO:0030170">
    <property type="term" value="F:pyridoxal phosphate binding"/>
    <property type="evidence" value="ECO:0007669"/>
    <property type="project" value="InterPro"/>
</dbReference>
<dbReference type="PROSITE" id="PS51340">
    <property type="entry name" value="MOSC"/>
    <property type="match status" value="1"/>
</dbReference>
<dbReference type="PANTHER" id="PTHR36930:SF1">
    <property type="entry name" value="MOSC DOMAIN-CONTAINING PROTEIN"/>
    <property type="match status" value="1"/>
</dbReference>
<evidence type="ECO:0000259" key="1">
    <source>
        <dbReference type="PROSITE" id="PS51340"/>
    </source>
</evidence>
<dbReference type="InterPro" id="IPR005302">
    <property type="entry name" value="MoCF_Sase_C"/>
</dbReference>
<evidence type="ECO:0000313" key="2">
    <source>
        <dbReference type="EMBL" id="SDC10371.1"/>
    </source>
</evidence>
<dbReference type="Pfam" id="PF03473">
    <property type="entry name" value="MOSC"/>
    <property type="match status" value="1"/>
</dbReference>
<evidence type="ECO:0000313" key="3">
    <source>
        <dbReference type="Proteomes" id="UP000198528"/>
    </source>
</evidence>
<dbReference type="GO" id="GO:0030151">
    <property type="term" value="F:molybdenum ion binding"/>
    <property type="evidence" value="ECO:0007669"/>
    <property type="project" value="InterPro"/>
</dbReference>
<dbReference type="InterPro" id="IPR011037">
    <property type="entry name" value="Pyrv_Knase-like_insert_dom_sf"/>
</dbReference>
<dbReference type="GO" id="GO:0003824">
    <property type="term" value="F:catalytic activity"/>
    <property type="evidence" value="ECO:0007669"/>
    <property type="project" value="InterPro"/>
</dbReference>
<dbReference type="STRING" id="604330.SAMN04489857_1626"/>
<sequence>MQGSEGLHGGVGPQGGEGLVGRVLATSVSEHKGTRKHAVDALELRVGVGIVGDAHAGAWHRQVSLLPNESVDRMRERGLELAAGDFAENILTEGLVLRELPVGSVLAVGECRLVVTQIGKKCHNDCEIRRITGMCVMPTDGIFCVVARGGSVRAGDVVRVMGEGELA</sequence>
<dbReference type="Gene3D" id="2.40.33.20">
    <property type="entry name" value="PK beta-barrel domain-like"/>
    <property type="match status" value="1"/>
</dbReference>
<dbReference type="PANTHER" id="PTHR36930">
    <property type="entry name" value="METAL-SULFUR CLUSTER BIOSYNTHESIS PROTEINS YUAD-RELATED"/>
    <property type="match status" value="1"/>
</dbReference>
<keyword evidence="3" id="KW-1185">Reference proteome</keyword>
<organism evidence="2 3">
    <name type="scientific">Parafannyhessea umbonata</name>
    <dbReference type="NCBI Taxonomy" id="604330"/>
    <lineage>
        <taxon>Bacteria</taxon>
        <taxon>Bacillati</taxon>
        <taxon>Actinomycetota</taxon>
        <taxon>Coriobacteriia</taxon>
        <taxon>Coriobacteriales</taxon>
        <taxon>Atopobiaceae</taxon>
        <taxon>Parafannyhessea</taxon>
    </lineage>
</organism>
<proteinExistence type="predicted"/>
<feature type="domain" description="MOSC" evidence="1">
    <location>
        <begin position="34"/>
        <end position="161"/>
    </location>
</feature>
<name>A0A1G6IVD9_9ACTN</name>
<reference evidence="3" key="1">
    <citation type="submission" date="2016-10" db="EMBL/GenBank/DDBJ databases">
        <authorList>
            <person name="Varghese N."/>
            <person name="Submissions S."/>
        </authorList>
    </citation>
    <scope>NUCLEOTIDE SEQUENCE [LARGE SCALE GENOMIC DNA]</scope>
    <source>
        <strain evidence="3">DSM 22619</strain>
    </source>
</reference>
<dbReference type="AlphaFoldDB" id="A0A1G6IVD9"/>
<dbReference type="InterPro" id="IPR052716">
    <property type="entry name" value="MOSC_domain"/>
</dbReference>
<dbReference type="EMBL" id="FMZL01000003">
    <property type="protein sequence ID" value="SDC10371.1"/>
    <property type="molecule type" value="Genomic_DNA"/>
</dbReference>
<accession>A0A1G6IVD9</accession>
<dbReference type="SUPFAM" id="SSF50800">
    <property type="entry name" value="PK beta-barrel domain-like"/>
    <property type="match status" value="1"/>
</dbReference>